<comment type="subcellular location">
    <subcellularLocation>
        <location evidence="1">Cell envelope</location>
    </subcellularLocation>
</comment>
<dbReference type="InterPro" id="IPR034981">
    <property type="entry name" value="Imelysin-like_EfeO/Algp7"/>
</dbReference>
<evidence type="ECO:0000259" key="4">
    <source>
        <dbReference type="Pfam" id="PF09375"/>
    </source>
</evidence>
<name>A0ABT9PBM8_9ACTN</name>
<reference evidence="5 6" key="1">
    <citation type="submission" date="2023-07" db="EMBL/GenBank/DDBJ databases">
        <title>Sequencing the genomes of 1000 actinobacteria strains.</title>
        <authorList>
            <person name="Klenk H.-P."/>
        </authorList>
    </citation>
    <scope>NUCLEOTIDE SEQUENCE [LARGE SCALE GENOMIC DNA]</scope>
    <source>
        <strain evidence="5 6">DSM 44388</strain>
    </source>
</reference>
<dbReference type="Proteomes" id="UP001235712">
    <property type="component" value="Unassembled WGS sequence"/>
</dbReference>
<sequence length="182" mass="19794">MRIDDATDGTDFTGFHALEQLLFEKKTLDGAPALAEQLNENVAELQTLIKDVDFTPLVMGNGAKSLLDEVAKSKVTGEEERYSRIDLVDFAGNVDGARYVYTALRPALLEKDAELVKTLDERFPALVDLLETHRAEEGDAGYVAGSPYVSYDDLSKDDVKALAVEVDAISEPLGQISGVVTK</sequence>
<keyword evidence="6" id="KW-1185">Reference proteome</keyword>
<evidence type="ECO:0000313" key="5">
    <source>
        <dbReference type="EMBL" id="MDP9830107.1"/>
    </source>
</evidence>
<dbReference type="Gene3D" id="1.20.1420.20">
    <property type="entry name" value="M75 peptidase, HXXE motif"/>
    <property type="match status" value="1"/>
</dbReference>
<keyword evidence="3" id="KW-0732">Signal</keyword>
<comment type="caution">
    <text evidence="5">The sequence shown here is derived from an EMBL/GenBank/DDBJ whole genome shotgun (WGS) entry which is preliminary data.</text>
</comment>
<comment type="similarity">
    <text evidence="2">Belongs to the EfeM/EfeO family.</text>
</comment>
<dbReference type="InterPro" id="IPR018976">
    <property type="entry name" value="Imelysin-like"/>
</dbReference>
<dbReference type="Pfam" id="PF09375">
    <property type="entry name" value="Peptidase_M75"/>
    <property type="match status" value="1"/>
</dbReference>
<gene>
    <name evidence="5" type="ORF">J2S57_005856</name>
</gene>
<evidence type="ECO:0000256" key="3">
    <source>
        <dbReference type="ARBA" id="ARBA00022729"/>
    </source>
</evidence>
<protein>
    <submittedName>
        <fullName evidence="5">Iron uptake system EfeUOB component EfeO/EfeM</fullName>
    </submittedName>
</protein>
<evidence type="ECO:0000256" key="1">
    <source>
        <dbReference type="ARBA" id="ARBA00004196"/>
    </source>
</evidence>
<evidence type="ECO:0000313" key="6">
    <source>
        <dbReference type="Proteomes" id="UP001235712"/>
    </source>
</evidence>
<dbReference type="PANTHER" id="PTHR39192:SF1">
    <property type="entry name" value="IRON UPTAKE SYSTEM COMPONENT EFEO"/>
    <property type="match status" value="1"/>
</dbReference>
<dbReference type="InterPro" id="IPR038352">
    <property type="entry name" value="Imelysin_sf"/>
</dbReference>
<evidence type="ECO:0000256" key="2">
    <source>
        <dbReference type="ARBA" id="ARBA00005989"/>
    </source>
</evidence>
<proteinExistence type="inferred from homology"/>
<dbReference type="CDD" id="cd14656">
    <property type="entry name" value="Imelysin-like_EfeO"/>
    <property type="match status" value="1"/>
</dbReference>
<dbReference type="PANTHER" id="PTHR39192">
    <property type="entry name" value="IRON UPTAKE SYSTEM COMPONENT EFEO"/>
    <property type="match status" value="1"/>
</dbReference>
<dbReference type="EMBL" id="JAUSQZ010000001">
    <property type="protein sequence ID" value="MDP9830107.1"/>
    <property type="molecule type" value="Genomic_DNA"/>
</dbReference>
<feature type="domain" description="Imelysin-like" evidence="4">
    <location>
        <begin position="9"/>
        <end position="175"/>
    </location>
</feature>
<dbReference type="InterPro" id="IPR050894">
    <property type="entry name" value="EfeM/EfeO_iron_uptake"/>
</dbReference>
<accession>A0ABT9PBM8</accession>
<organism evidence="5 6">
    <name type="scientific">Kineosporia succinea</name>
    <dbReference type="NCBI Taxonomy" id="84632"/>
    <lineage>
        <taxon>Bacteria</taxon>
        <taxon>Bacillati</taxon>
        <taxon>Actinomycetota</taxon>
        <taxon>Actinomycetes</taxon>
        <taxon>Kineosporiales</taxon>
        <taxon>Kineosporiaceae</taxon>
        <taxon>Kineosporia</taxon>
    </lineage>
</organism>